<dbReference type="Proteomes" id="UP000886501">
    <property type="component" value="Unassembled WGS sequence"/>
</dbReference>
<accession>A0ACB6Z934</accession>
<gene>
    <name evidence="1" type="ORF">BDM02DRAFT_3119233</name>
</gene>
<keyword evidence="2" id="KW-1185">Reference proteome</keyword>
<evidence type="ECO:0000313" key="1">
    <source>
        <dbReference type="EMBL" id="KAF9646092.1"/>
    </source>
</evidence>
<name>A0ACB6Z934_THEGA</name>
<sequence>MLVGFVNSVPVFVPLEPMAPTSTITLPAAYWLQLLPLFNHFDLYACNTSLSVPTSDGFHMLNLSRPPSFLLFQ</sequence>
<organism evidence="1 2">
    <name type="scientific">Thelephora ganbajun</name>
    <name type="common">Ganba fungus</name>
    <dbReference type="NCBI Taxonomy" id="370292"/>
    <lineage>
        <taxon>Eukaryota</taxon>
        <taxon>Fungi</taxon>
        <taxon>Dikarya</taxon>
        <taxon>Basidiomycota</taxon>
        <taxon>Agaricomycotina</taxon>
        <taxon>Agaricomycetes</taxon>
        <taxon>Thelephorales</taxon>
        <taxon>Thelephoraceae</taxon>
        <taxon>Thelephora</taxon>
    </lineage>
</organism>
<reference evidence="1" key="2">
    <citation type="journal article" date="2020" name="Nat. Commun.">
        <title>Large-scale genome sequencing of mycorrhizal fungi provides insights into the early evolution of symbiotic traits.</title>
        <authorList>
            <person name="Miyauchi S."/>
            <person name="Kiss E."/>
            <person name="Kuo A."/>
            <person name="Drula E."/>
            <person name="Kohler A."/>
            <person name="Sanchez-Garcia M."/>
            <person name="Morin E."/>
            <person name="Andreopoulos B."/>
            <person name="Barry K.W."/>
            <person name="Bonito G."/>
            <person name="Buee M."/>
            <person name="Carver A."/>
            <person name="Chen C."/>
            <person name="Cichocki N."/>
            <person name="Clum A."/>
            <person name="Culley D."/>
            <person name="Crous P.W."/>
            <person name="Fauchery L."/>
            <person name="Girlanda M."/>
            <person name="Hayes R.D."/>
            <person name="Keri Z."/>
            <person name="LaButti K."/>
            <person name="Lipzen A."/>
            <person name="Lombard V."/>
            <person name="Magnuson J."/>
            <person name="Maillard F."/>
            <person name="Murat C."/>
            <person name="Nolan M."/>
            <person name="Ohm R.A."/>
            <person name="Pangilinan J."/>
            <person name="Pereira M.F."/>
            <person name="Perotto S."/>
            <person name="Peter M."/>
            <person name="Pfister S."/>
            <person name="Riley R."/>
            <person name="Sitrit Y."/>
            <person name="Stielow J.B."/>
            <person name="Szollosi G."/>
            <person name="Zifcakova L."/>
            <person name="Stursova M."/>
            <person name="Spatafora J.W."/>
            <person name="Tedersoo L."/>
            <person name="Vaario L.M."/>
            <person name="Yamada A."/>
            <person name="Yan M."/>
            <person name="Wang P."/>
            <person name="Xu J."/>
            <person name="Bruns T."/>
            <person name="Baldrian P."/>
            <person name="Vilgalys R."/>
            <person name="Dunand C."/>
            <person name="Henrissat B."/>
            <person name="Grigoriev I.V."/>
            <person name="Hibbett D."/>
            <person name="Nagy L.G."/>
            <person name="Martin F.M."/>
        </authorList>
    </citation>
    <scope>NUCLEOTIDE SEQUENCE</scope>
    <source>
        <strain evidence="1">P2</strain>
    </source>
</reference>
<reference evidence="1" key="1">
    <citation type="submission" date="2019-10" db="EMBL/GenBank/DDBJ databases">
        <authorList>
            <consortium name="DOE Joint Genome Institute"/>
            <person name="Kuo A."/>
            <person name="Miyauchi S."/>
            <person name="Kiss E."/>
            <person name="Drula E."/>
            <person name="Kohler A."/>
            <person name="Sanchez-Garcia M."/>
            <person name="Andreopoulos B."/>
            <person name="Barry K.W."/>
            <person name="Bonito G."/>
            <person name="Buee M."/>
            <person name="Carver A."/>
            <person name="Chen C."/>
            <person name="Cichocki N."/>
            <person name="Clum A."/>
            <person name="Culley D."/>
            <person name="Crous P.W."/>
            <person name="Fauchery L."/>
            <person name="Girlanda M."/>
            <person name="Hayes R."/>
            <person name="Keri Z."/>
            <person name="Labutti K."/>
            <person name="Lipzen A."/>
            <person name="Lombard V."/>
            <person name="Magnuson J."/>
            <person name="Maillard F."/>
            <person name="Morin E."/>
            <person name="Murat C."/>
            <person name="Nolan M."/>
            <person name="Ohm R."/>
            <person name="Pangilinan J."/>
            <person name="Pereira M."/>
            <person name="Perotto S."/>
            <person name="Peter M."/>
            <person name="Riley R."/>
            <person name="Sitrit Y."/>
            <person name="Stielow B."/>
            <person name="Szollosi G."/>
            <person name="Zifcakova L."/>
            <person name="Stursova M."/>
            <person name="Spatafora J.W."/>
            <person name="Tedersoo L."/>
            <person name="Vaario L.-M."/>
            <person name="Yamada A."/>
            <person name="Yan M."/>
            <person name="Wang P."/>
            <person name="Xu J."/>
            <person name="Bruns T."/>
            <person name="Baldrian P."/>
            <person name="Vilgalys R."/>
            <person name="Henrissat B."/>
            <person name="Grigoriev I.V."/>
            <person name="Hibbett D."/>
            <person name="Nagy L.G."/>
            <person name="Martin F.M."/>
        </authorList>
    </citation>
    <scope>NUCLEOTIDE SEQUENCE</scope>
    <source>
        <strain evidence="1">P2</strain>
    </source>
</reference>
<proteinExistence type="predicted"/>
<comment type="caution">
    <text evidence="1">The sequence shown here is derived from an EMBL/GenBank/DDBJ whole genome shotgun (WGS) entry which is preliminary data.</text>
</comment>
<dbReference type="EMBL" id="MU118068">
    <property type="protein sequence ID" value="KAF9646092.1"/>
    <property type="molecule type" value="Genomic_DNA"/>
</dbReference>
<protein>
    <submittedName>
        <fullName evidence="1">Uncharacterized protein</fullName>
    </submittedName>
</protein>
<evidence type="ECO:0000313" key="2">
    <source>
        <dbReference type="Proteomes" id="UP000886501"/>
    </source>
</evidence>